<keyword evidence="3" id="KW-1185">Reference proteome</keyword>
<dbReference type="InterPro" id="IPR036318">
    <property type="entry name" value="FAD-bd_PCMH-like_sf"/>
</dbReference>
<dbReference type="GO" id="GO:1903457">
    <property type="term" value="P:lactate catabolic process"/>
    <property type="evidence" value="ECO:0007669"/>
    <property type="project" value="TreeGrafter"/>
</dbReference>
<comment type="caution">
    <text evidence="2">The sequence shown here is derived from an EMBL/GenBank/DDBJ whole genome shotgun (WGS) entry which is preliminary data.</text>
</comment>
<dbReference type="EMBL" id="CAJVOS010000060">
    <property type="protein sequence ID" value="CAG8233894.1"/>
    <property type="molecule type" value="Genomic_DNA"/>
</dbReference>
<dbReference type="InterPro" id="IPR016167">
    <property type="entry name" value="FAD-bd_PCMH_sub1"/>
</dbReference>
<accession>A0A9W4I308</accession>
<organism evidence="2 3">
    <name type="scientific">Penicillium olsonii</name>
    <dbReference type="NCBI Taxonomy" id="99116"/>
    <lineage>
        <taxon>Eukaryota</taxon>
        <taxon>Fungi</taxon>
        <taxon>Dikarya</taxon>
        <taxon>Ascomycota</taxon>
        <taxon>Pezizomycotina</taxon>
        <taxon>Eurotiomycetes</taxon>
        <taxon>Eurotiomycetidae</taxon>
        <taxon>Eurotiales</taxon>
        <taxon>Aspergillaceae</taxon>
        <taxon>Penicillium</taxon>
    </lineage>
</organism>
<name>A0A9W4I308_PENOL</name>
<evidence type="ECO:0000313" key="2">
    <source>
        <dbReference type="EMBL" id="CAG8233894.1"/>
    </source>
</evidence>
<dbReference type="Proteomes" id="UP001153618">
    <property type="component" value="Unassembled WGS sequence"/>
</dbReference>
<dbReference type="GO" id="GO:0008720">
    <property type="term" value="F:D-lactate dehydrogenase (NAD+) activity"/>
    <property type="evidence" value="ECO:0007669"/>
    <property type="project" value="TreeGrafter"/>
</dbReference>
<dbReference type="Gene3D" id="3.30.465.10">
    <property type="match status" value="1"/>
</dbReference>
<dbReference type="PANTHER" id="PTHR11748">
    <property type="entry name" value="D-LACTATE DEHYDROGENASE"/>
    <property type="match status" value="1"/>
</dbReference>
<dbReference type="PROSITE" id="PS51387">
    <property type="entry name" value="FAD_PCMH"/>
    <property type="match status" value="1"/>
</dbReference>
<dbReference type="GO" id="GO:0071949">
    <property type="term" value="F:FAD binding"/>
    <property type="evidence" value="ECO:0007669"/>
    <property type="project" value="InterPro"/>
</dbReference>
<evidence type="ECO:0000259" key="1">
    <source>
        <dbReference type="PROSITE" id="PS51387"/>
    </source>
</evidence>
<protein>
    <recommendedName>
        <fullName evidence="1">FAD-binding PCMH-type domain-containing protein</fullName>
    </recommendedName>
</protein>
<dbReference type="InterPro" id="IPR016166">
    <property type="entry name" value="FAD-bd_PCMH"/>
</dbReference>
<dbReference type="InterPro" id="IPR016169">
    <property type="entry name" value="FAD-bd_PCMH_sub2"/>
</dbReference>
<dbReference type="OrthoDB" id="5332616at2759"/>
<dbReference type="InterPro" id="IPR006094">
    <property type="entry name" value="Oxid_FAD_bind_N"/>
</dbReference>
<sequence>MTVPLALPPNIEPKTFFEFVNEVTALVEIENIRIVTSTDELDDGSYLNQPRTHDPHHILDKDYFLASAVVCPRSVPDVQALVVTANKYKIPLWPTSIGRNSGYGGAAPRLRGSVVIDLGKHMRRILDVNVEGAYAVVEPGVTFSDLHEYLVEHNLRDRLWIDVPDLGGGSVLGNTVERGVGYTPYGGGWARINWCKQQ</sequence>
<dbReference type="SUPFAM" id="SSF56176">
    <property type="entry name" value="FAD-binding/transporter-associated domain-like"/>
    <property type="match status" value="1"/>
</dbReference>
<feature type="domain" description="FAD-binding PCMH-type" evidence="1">
    <location>
        <begin position="62"/>
        <end position="198"/>
    </location>
</feature>
<reference evidence="2" key="1">
    <citation type="submission" date="2021-07" db="EMBL/GenBank/DDBJ databases">
        <authorList>
            <person name="Branca A.L. A."/>
        </authorList>
    </citation>
    <scope>NUCLEOTIDE SEQUENCE</scope>
</reference>
<dbReference type="GO" id="GO:0005739">
    <property type="term" value="C:mitochondrion"/>
    <property type="evidence" value="ECO:0007669"/>
    <property type="project" value="TreeGrafter"/>
</dbReference>
<dbReference type="Gene3D" id="3.30.43.10">
    <property type="entry name" value="Uridine Diphospho-n-acetylenolpyruvylglucosamine Reductase, domain 2"/>
    <property type="match status" value="1"/>
</dbReference>
<dbReference type="PANTHER" id="PTHR11748:SF114">
    <property type="entry name" value="ARYL-ALCOHOL OXIDASE VANILLYL-ALCOHOL OXIDASE (AFU_ORTHOLOGUE AFUA_3G09500)-RELATED"/>
    <property type="match status" value="1"/>
</dbReference>
<dbReference type="Pfam" id="PF01565">
    <property type="entry name" value="FAD_binding_4"/>
    <property type="match status" value="1"/>
</dbReference>
<proteinExistence type="predicted"/>
<evidence type="ECO:0000313" key="3">
    <source>
        <dbReference type="Proteomes" id="UP001153618"/>
    </source>
</evidence>
<dbReference type="AlphaFoldDB" id="A0A9W4I308"/>
<gene>
    <name evidence="2" type="ORF">POLS_LOCUS8388</name>
</gene>
<dbReference type="GO" id="GO:0004458">
    <property type="term" value="F:D-lactate dehydrogenase (cytochrome) activity"/>
    <property type="evidence" value="ECO:0007669"/>
    <property type="project" value="TreeGrafter"/>
</dbReference>